<dbReference type="InterPro" id="IPR036282">
    <property type="entry name" value="Glutathione-S-Trfase_C_sf"/>
</dbReference>
<sequence length="254" mass="27231">MEYLDVEQAVAAPGLRLVLTAGVPGPWGEAAKAIFSWKGLDYLAVRQEGGGENIALRAWTGQDSAPVAIFEQQPPVSHWLDLLHLAERLAPGKPLLPDAAAGRADAQGLSAMIAGVDGFGWLRRLQMLAPAMSMAEPPAPIARMAAKYGWSPSAAEAATDKLQDISALLDGRLASQASSGSPYFVGDSVTAVDFYWANFAAMVKPLPADVNPMPDYMRSIYESGSAEVMALLTPRLEAHRDLMYRDHIALPLDF</sequence>
<protein>
    <recommendedName>
        <fullName evidence="3">Glutathione S-transferase C-terminal domain-containing protein</fullName>
    </recommendedName>
</protein>
<proteinExistence type="predicted"/>
<keyword evidence="2" id="KW-1185">Reference proteome</keyword>
<dbReference type="Gene3D" id="1.20.1050.10">
    <property type="match status" value="1"/>
</dbReference>
<dbReference type="EMBL" id="PKLZ01000007">
    <property type="protein sequence ID" value="PLW82599.1"/>
    <property type="molecule type" value="Genomic_DNA"/>
</dbReference>
<dbReference type="OrthoDB" id="5516668at2"/>
<organism evidence="1 2">
    <name type="scientific">Kineobactrum sediminis</name>
    <dbReference type="NCBI Taxonomy" id="1905677"/>
    <lineage>
        <taxon>Bacteria</taxon>
        <taxon>Pseudomonadati</taxon>
        <taxon>Pseudomonadota</taxon>
        <taxon>Gammaproteobacteria</taxon>
        <taxon>Cellvibrionales</taxon>
        <taxon>Halieaceae</taxon>
        <taxon>Kineobactrum</taxon>
    </lineage>
</organism>
<name>A0A2N5Y2K7_9GAMM</name>
<gene>
    <name evidence="1" type="ORF">CWI75_08425</name>
</gene>
<comment type="caution">
    <text evidence="1">The sequence shown here is derived from an EMBL/GenBank/DDBJ whole genome shotgun (WGS) entry which is preliminary data.</text>
</comment>
<evidence type="ECO:0000313" key="1">
    <source>
        <dbReference type="EMBL" id="PLW82599.1"/>
    </source>
</evidence>
<dbReference type="AlphaFoldDB" id="A0A2N5Y2K7"/>
<dbReference type="SUPFAM" id="SSF47616">
    <property type="entry name" value="GST C-terminal domain-like"/>
    <property type="match status" value="1"/>
</dbReference>
<evidence type="ECO:0008006" key="3">
    <source>
        <dbReference type="Google" id="ProtNLM"/>
    </source>
</evidence>
<dbReference type="RefSeq" id="WP_101521067.1">
    <property type="nucleotide sequence ID" value="NZ_PKLZ01000007.1"/>
</dbReference>
<dbReference type="Gene3D" id="3.40.30.10">
    <property type="entry name" value="Glutaredoxin"/>
    <property type="match status" value="1"/>
</dbReference>
<dbReference type="Proteomes" id="UP000234845">
    <property type="component" value="Unassembled WGS sequence"/>
</dbReference>
<evidence type="ECO:0000313" key="2">
    <source>
        <dbReference type="Proteomes" id="UP000234845"/>
    </source>
</evidence>
<reference evidence="2" key="1">
    <citation type="submission" date="2017-11" db="EMBL/GenBank/DDBJ databases">
        <title>The draft genome sequence of Chromatocurvus sp. F02.</title>
        <authorList>
            <person name="Du Z.-J."/>
            <person name="Chang Y.-Q."/>
        </authorList>
    </citation>
    <scope>NUCLEOTIDE SEQUENCE [LARGE SCALE GENOMIC DNA]</scope>
    <source>
        <strain evidence="2">F02</strain>
    </source>
</reference>
<accession>A0A2N5Y2K7</accession>